<dbReference type="InParanoid" id="G0NJD0"/>
<dbReference type="AlphaFoldDB" id="G0NJD0"/>
<sequence length="28" mass="3222">MYSLITLVSIVAFLNSEICLVFCNPRQF</sequence>
<dbReference type="EMBL" id="GL379895">
    <property type="protein sequence ID" value="EGT32261.1"/>
    <property type="molecule type" value="Genomic_DNA"/>
</dbReference>
<accession>G0NJD0</accession>
<gene>
    <name evidence="1" type="ORF">CAEBREN_18557</name>
</gene>
<organism evidence="2">
    <name type="scientific">Caenorhabditis brenneri</name>
    <name type="common">Nematode worm</name>
    <dbReference type="NCBI Taxonomy" id="135651"/>
    <lineage>
        <taxon>Eukaryota</taxon>
        <taxon>Metazoa</taxon>
        <taxon>Ecdysozoa</taxon>
        <taxon>Nematoda</taxon>
        <taxon>Chromadorea</taxon>
        <taxon>Rhabditida</taxon>
        <taxon>Rhabditina</taxon>
        <taxon>Rhabditomorpha</taxon>
        <taxon>Rhabditoidea</taxon>
        <taxon>Rhabditidae</taxon>
        <taxon>Peloderinae</taxon>
        <taxon>Caenorhabditis</taxon>
    </lineage>
</organism>
<evidence type="ECO:0000313" key="1">
    <source>
        <dbReference type="EMBL" id="EGT32261.1"/>
    </source>
</evidence>
<protein>
    <submittedName>
        <fullName evidence="1">Uncharacterized protein</fullName>
    </submittedName>
</protein>
<reference evidence="2" key="1">
    <citation type="submission" date="2011-07" db="EMBL/GenBank/DDBJ databases">
        <authorList>
            <consortium name="Caenorhabditis brenneri Sequencing and Analysis Consortium"/>
            <person name="Wilson R.K."/>
        </authorList>
    </citation>
    <scope>NUCLEOTIDE SEQUENCE [LARGE SCALE GENOMIC DNA]</scope>
    <source>
        <strain evidence="2">PB2801</strain>
    </source>
</reference>
<dbReference type="HOGENOM" id="CLU_3413261_0_0_1"/>
<keyword evidence="2" id="KW-1185">Reference proteome</keyword>
<evidence type="ECO:0000313" key="2">
    <source>
        <dbReference type="Proteomes" id="UP000008068"/>
    </source>
</evidence>
<dbReference type="Proteomes" id="UP000008068">
    <property type="component" value="Unassembled WGS sequence"/>
</dbReference>
<name>G0NJD0_CAEBE</name>
<proteinExistence type="predicted"/>